<dbReference type="EnsemblMetazoa" id="HelroT170464">
    <property type="protein sequence ID" value="HelroP170464"/>
    <property type="gene ID" value="HelroG170464"/>
</dbReference>
<dbReference type="EMBL" id="AMQM01003562">
    <property type="status" value="NOT_ANNOTATED_CDS"/>
    <property type="molecule type" value="Genomic_DNA"/>
</dbReference>
<sequence length="902" mass="104625">MHWLNNKRLVVTVSIVVAVMFWSTFIMLFVMLINYQSSAATSTVSIFPVDEMQKHVIGKDGKVDSLHETNPLHKQQYQSTQQQLQQQNAQSQQFPQHKISAHPHAHQLQQQEQLEQENNMKILQYENKYVDELLFVGTNTRVLQQYQKFISSQNREVGSSSENTDHSSTSSPLIALMNSGFRFFELSIHCERQVKDCVWGTYHTSNNNRHYNNNNNNVNNSHQLVNTFFDDLKLICPYAQSHPREIFIFTFCGVGMGNCPKVKSENSENFEDDDDEDEEHDEEDDSIANNDADDEGADKVELMKKLAREKRMNKNSTKTESEYSYNRKMPLPVQVYQLVTALLEPCTLPINMSITETVGEIIASNRNVIAFVNHAKKRTQSKKLQTVLRFDEIIRKKFVRYYDPSEISDGRSSDGSSRIRFSTLFDLKSGLSIFFTRPSTISHLTLVLRPRDERVEWKNWLNFRWRNLKLTRSALTFNCTMYSVSFLALILFSTLVIIKMVRQKWADKRKEELKYLQYLKQKKLDDHLSLRNVESLYDSGIKLTKNSFENIFSKRKYPVMMVVLLVMACTIMFFYGRQFATTLSDLNRKANPELATLEEEEEDYQTSNRQPNVKNSSLLELPSETFEIDNPTYRSRYCDSISGYISNWISRPNEMKLNIISAFAVTNGKHAWYLNGNNNLNSAKNNQNNYVNKNKNFNSNQVNYNDFLINNQDIISYDRVSNHSIKNLNERNDEDNNTKTINNDIININSKNINNTDEDAIRNDIHLSSHQLHPDINNEHINNNSNNNAVVSGNSNNNIKTNVIVDKSNVGYNKINNRKHNDDTMQKKIDTKGIHTVKNNNMKNNKSINYKNISNNINNNNVNNNSNKNINRKNKKIFINICTERLLQLAHLANHKDLTPRP</sequence>
<feature type="transmembrane region" description="Helical" evidence="2">
    <location>
        <begin position="481"/>
        <end position="501"/>
    </location>
</feature>
<dbReference type="GeneID" id="20203235"/>
<dbReference type="KEGG" id="hro:HELRODRAFT_170464"/>
<dbReference type="HOGENOM" id="CLU_321398_0_0_1"/>
<feature type="region of interest" description="Disordered" evidence="1">
    <location>
        <begin position="73"/>
        <end position="112"/>
    </location>
</feature>
<feature type="compositionally biased region" description="Acidic residues" evidence="1">
    <location>
        <begin position="268"/>
        <end position="295"/>
    </location>
</feature>
<dbReference type="STRING" id="6412.T1F336"/>
<dbReference type="Proteomes" id="UP000015101">
    <property type="component" value="Unassembled WGS sequence"/>
</dbReference>
<keyword evidence="2" id="KW-0472">Membrane</keyword>
<reference evidence="4" key="3">
    <citation type="submission" date="2015-06" db="UniProtKB">
        <authorList>
            <consortium name="EnsemblMetazoa"/>
        </authorList>
    </citation>
    <scope>IDENTIFICATION</scope>
</reference>
<evidence type="ECO:0000313" key="3">
    <source>
        <dbReference type="EMBL" id="ESO07157.1"/>
    </source>
</evidence>
<feature type="transmembrane region" description="Helical" evidence="2">
    <location>
        <begin position="557"/>
        <end position="576"/>
    </location>
</feature>
<name>T1F336_HELRO</name>
<keyword evidence="2" id="KW-0812">Transmembrane</keyword>
<dbReference type="PANTHER" id="PTHR15361">
    <property type="entry name" value="RAD51/NUKS-INTERACTING PROTEIN"/>
    <property type="match status" value="1"/>
</dbReference>
<reference evidence="3 5" key="2">
    <citation type="journal article" date="2013" name="Nature">
        <title>Insights into bilaterian evolution from three spiralian genomes.</title>
        <authorList>
            <person name="Simakov O."/>
            <person name="Marletaz F."/>
            <person name="Cho S.J."/>
            <person name="Edsinger-Gonzales E."/>
            <person name="Havlak P."/>
            <person name="Hellsten U."/>
            <person name="Kuo D.H."/>
            <person name="Larsson T."/>
            <person name="Lv J."/>
            <person name="Arendt D."/>
            <person name="Savage R."/>
            <person name="Osoegawa K."/>
            <person name="de Jong P."/>
            <person name="Grimwood J."/>
            <person name="Chapman J.A."/>
            <person name="Shapiro H."/>
            <person name="Aerts A."/>
            <person name="Otillar R.P."/>
            <person name="Terry A.Y."/>
            <person name="Boore J.L."/>
            <person name="Grigoriev I.V."/>
            <person name="Lindberg D.R."/>
            <person name="Seaver E.C."/>
            <person name="Weisblat D.A."/>
            <person name="Putnam N.H."/>
            <person name="Rokhsar D.S."/>
        </authorList>
    </citation>
    <scope>NUCLEOTIDE SEQUENCE</scope>
</reference>
<evidence type="ECO:0000313" key="4">
    <source>
        <dbReference type="EnsemblMetazoa" id="HelroP170464"/>
    </source>
</evidence>
<gene>
    <name evidence="4" type="primary">20203235</name>
    <name evidence="3" type="ORF">HELRODRAFT_170464</name>
</gene>
<keyword evidence="5" id="KW-1185">Reference proteome</keyword>
<dbReference type="AlphaFoldDB" id="T1F336"/>
<dbReference type="RefSeq" id="XP_009014535.1">
    <property type="nucleotide sequence ID" value="XM_009016287.1"/>
</dbReference>
<dbReference type="PANTHER" id="PTHR15361:SF5">
    <property type="entry name" value="C3H1-TYPE DOMAIN-CONTAINING PROTEIN"/>
    <property type="match status" value="1"/>
</dbReference>
<organism evidence="4 5">
    <name type="scientific">Helobdella robusta</name>
    <name type="common">Californian leech</name>
    <dbReference type="NCBI Taxonomy" id="6412"/>
    <lineage>
        <taxon>Eukaryota</taxon>
        <taxon>Metazoa</taxon>
        <taxon>Spiralia</taxon>
        <taxon>Lophotrochozoa</taxon>
        <taxon>Annelida</taxon>
        <taxon>Clitellata</taxon>
        <taxon>Hirudinea</taxon>
        <taxon>Rhynchobdellida</taxon>
        <taxon>Glossiphoniidae</taxon>
        <taxon>Helobdella</taxon>
    </lineage>
</organism>
<protein>
    <submittedName>
        <fullName evidence="3 4">Uncharacterized protein</fullName>
    </submittedName>
</protein>
<reference evidence="5" key="1">
    <citation type="submission" date="2012-12" db="EMBL/GenBank/DDBJ databases">
        <authorList>
            <person name="Hellsten U."/>
            <person name="Grimwood J."/>
            <person name="Chapman J.A."/>
            <person name="Shapiro H."/>
            <person name="Aerts A."/>
            <person name="Otillar R.P."/>
            <person name="Terry A.Y."/>
            <person name="Boore J.L."/>
            <person name="Simakov O."/>
            <person name="Marletaz F."/>
            <person name="Cho S.-J."/>
            <person name="Edsinger-Gonzales E."/>
            <person name="Havlak P."/>
            <person name="Kuo D.-H."/>
            <person name="Larsson T."/>
            <person name="Lv J."/>
            <person name="Arendt D."/>
            <person name="Savage R."/>
            <person name="Osoegawa K."/>
            <person name="de Jong P."/>
            <person name="Lindberg D.R."/>
            <person name="Seaver E.C."/>
            <person name="Weisblat D.A."/>
            <person name="Putnam N.H."/>
            <person name="Grigoriev I.V."/>
            <person name="Rokhsar D.S."/>
        </authorList>
    </citation>
    <scope>NUCLEOTIDE SEQUENCE</scope>
</reference>
<accession>T1F336</accession>
<feature type="compositionally biased region" description="Low complexity" evidence="1">
    <location>
        <begin position="75"/>
        <end position="96"/>
    </location>
</feature>
<dbReference type="EMBL" id="KB096222">
    <property type="protein sequence ID" value="ESO07157.1"/>
    <property type="molecule type" value="Genomic_DNA"/>
</dbReference>
<dbReference type="CTD" id="20203235"/>
<feature type="region of interest" description="Disordered" evidence="1">
    <location>
        <begin position="264"/>
        <end position="295"/>
    </location>
</feature>
<evidence type="ECO:0000313" key="5">
    <source>
        <dbReference type="Proteomes" id="UP000015101"/>
    </source>
</evidence>
<feature type="region of interest" description="Disordered" evidence="1">
    <location>
        <begin position="597"/>
        <end position="616"/>
    </location>
</feature>
<feature type="compositionally biased region" description="Polar residues" evidence="1">
    <location>
        <begin position="605"/>
        <end position="616"/>
    </location>
</feature>
<evidence type="ECO:0000256" key="2">
    <source>
        <dbReference type="SAM" id="Phobius"/>
    </source>
</evidence>
<keyword evidence="2" id="KW-1133">Transmembrane helix</keyword>
<proteinExistence type="predicted"/>
<evidence type="ECO:0000256" key="1">
    <source>
        <dbReference type="SAM" id="MobiDB-lite"/>
    </source>
</evidence>
<dbReference type="InterPro" id="IPR052003">
    <property type="entry name" value="HR_DNA-Binding_Protein"/>
</dbReference>
<feature type="transmembrane region" description="Helical" evidence="2">
    <location>
        <begin position="9"/>
        <end position="33"/>
    </location>
</feature>
<dbReference type="InParanoid" id="T1F336"/>